<dbReference type="EMBL" id="VSWC01000053">
    <property type="protein sequence ID" value="KAA1100995.1"/>
    <property type="molecule type" value="Genomic_DNA"/>
</dbReference>
<protein>
    <submittedName>
        <fullName evidence="1">Uncharacterized protein</fullName>
    </submittedName>
</protein>
<dbReference type="Proteomes" id="UP000324748">
    <property type="component" value="Unassembled WGS sequence"/>
</dbReference>
<evidence type="ECO:0000313" key="2">
    <source>
        <dbReference type="Proteomes" id="UP000324748"/>
    </source>
</evidence>
<gene>
    <name evidence="1" type="ORF">PGT21_003842</name>
</gene>
<sequence length="148" mass="16522">MPRLMLSYDKLVRLGLVSALFFLGHLVLIASGMQQGNAGRTCHTCDAHYGRLRLLIPSGQENSQHPVHPQRHGSLPCSIFQTKGPCHRSIPFQLHYCIHCAMYAWVPTGKCLDHPRPQPDPVYCNSDNIDLLRQRAAAAVDTTLQLGR</sequence>
<organism evidence="1 2">
    <name type="scientific">Puccinia graminis f. sp. tritici</name>
    <dbReference type="NCBI Taxonomy" id="56615"/>
    <lineage>
        <taxon>Eukaryota</taxon>
        <taxon>Fungi</taxon>
        <taxon>Dikarya</taxon>
        <taxon>Basidiomycota</taxon>
        <taxon>Pucciniomycotina</taxon>
        <taxon>Pucciniomycetes</taxon>
        <taxon>Pucciniales</taxon>
        <taxon>Pucciniaceae</taxon>
        <taxon>Puccinia</taxon>
    </lineage>
</organism>
<comment type="caution">
    <text evidence="1">The sequence shown here is derived from an EMBL/GenBank/DDBJ whole genome shotgun (WGS) entry which is preliminary data.</text>
</comment>
<proteinExistence type="predicted"/>
<name>A0A5B0PH96_PUCGR</name>
<accession>A0A5B0PH96</accession>
<evidence type="ECO:0000313" key="1">
    <source>
        <dbReference type="EMBL" id="KAA1100995.1"/>
    </source>
</evidence>
<dbReference type="AlphaFoldDB" id="A0A5B0PH96"/>
<keyword evidence="2" id="KW-1185">Reference proteome</keyword>
<reference evidence="1 2" key="1">
    <citation type="submission" date="2019-05" db="EMBL/GenBank/DDBJ databases">
        <title>Emergence of the Ug99 lineage of the wheat stem rust pathogen through somatic hybridization.</title>
        <authorList>
            <person name="Li F."/>
            <person name="Upadhyaya N.M."/>
            <person name="Sperschneider J."/>
            <person name="Matny O."/>
            <person name="Nguyen-Phuc H."/>
            <person name="Mago R."/>
            <person name="Raley C."/>
            <person name="Miller M.E."/>
            <person name="Silverstein K.A.T."/>
            <person name="Henningsen E."/>
            <person name="Hirsch C.D."/>
            <person name="Visser B."/>
            <person name="Pretorius Z.A."/>
            <person name="Steffenson B.J."/>
            <person name="Schwessinger B."/>
            <person name="Dodds P.N."/>
            <person name="Figueroa M."/>
        </authorList>
    </citation>
    <scope>NUCLEOTIDE SEQUENCE [LARGE SCALE GENOMIC DNA]</scope>
    <source>
        <strain evidence="1">21-0</strain>
    </source>
</reference>